<dbReference type="AlphaFoldDB" id="A0A087DJ39"/>
<evidence type="ECO:0000256" key="1">
    <source>
        <dbReference type="ARBA" id="ARBA00022475"/>
    </source>
</evidence>
<evidence type="ECO:0000256" key="4">
    <source>
        <dbReference type="ARBA" id="ARBA00023139"/>
    </source>
</evidence>
<dbReference type="SUPFAM" id="SSF53850">
    <property type="entry name" value="Periplasmic binding protein-like II"/>
    <property type="match status" value="1"/>
</dbReference>
<evidence type="ECO:0000313" key="8">
    <source>
        <dbReference type="Proteomes" id="UP000029033"/>
    </source>
</evidence>
<dbReference type="InterPro" id="IPR050490">
    <property type="entry name" value="Bact_solute-bd_prot1"/>
</dbReference>
<dbReference type="RefSeq" id="WP_033517238.1">
    <property type="nucleotide sequence ID" value="NZ_CAUPKV010000002.1"/>
</dbReference>
<sequence>MHIGKTMKVAFAAAAAAAMVVPLAACGGGADSGKTKLTFLSWSNEQYMKPIIDKFEEKNPDITIDFNYSPPVGEYVQTLQTRIVGNQAPDLFFICTENKSNIIDNDNALDLTNEPAVKNLSEANKEYLTKDGKTYGISVSSWESGIVYNKDLLAKVGADSIPENWDDFLALLKKLKDAGITPYLEPVDDVPKIFQAFLGAKYDLAGDAEAEKAIFEGKSTFEKEWTPELEQWYRLWDEDLVTRDAVGIDGNAVKTQFLNGELATMTTGPWDFKDLKSSNLNFGIAPVPALDGGEVYGAGSPSPGLAIYSKISDKKLDAAKKFLNFYISEDSLQVQSDNGDAITATNFSSKVIPEYEDVYNNGLRKSKYYLSMNYWTKSPDVLQQEAKAQAQQVVQGAITPRQAAKNMDAKLASLS</sequence>
<gene>
    <name evidence="7" type="ORF">BSCA_0570</name>
</gene>
<reference evidence="7 8" key="1">
    <citation type="submission" date="2014-03" db="EMBL/GenBank/DDBJ databases">
        <title>Genomics of Bifidobacteria.</title>
        <authorList>
            <person name="Ventura M."/>
            <person name="Milani C."/>
            <person name="Lugli G.A."/>
        </authorList>
    </citation>
    <scope>NUCLEOTIDE SEQUENCE [LARGE SCALE GENOMIC DNA]</scope>
    <source>
        <strain evidence="7 8">LMG 21589</strain>
    </source>
</reference>
<keyword evidence="8" id="KW-1185">Reference proteome</keyword>
<name>A0A087DJ39_9BIFI</name>
<evidence type="ECO:0000256" key="3">
    <source>
        <dbReference type="ARBA" id="ARBA00023136"/>
    </source>
</evidence>
<proteinExistence type="predicted"/>
<keyword evidence="1" id="KW-1003">Cell membrane</keyword>
<dbReference type="Pfam" id="PF01547">
    <property type="entry name" value="SBP_bac_1"/>
    <property type="match status" value="1"/>
</dbReference>
<dbReference type="GeneID" id="85166713"/>
<dbReference type="EMBL" id="JGZO01000002">
    <property type="protein sequence ID" value="KFI95539.1"/>
    <property type="molecule type" value="Genomic_DNA"/>
</dbReference>
<dbReference type="eggNOG" id="COG1653">
    <property type="taxonomic scope" value="Bacteria"/>
</dbReference>
<evidence type="ECO:0000256" key="2">
    <source>
        <dbReference type="ARBA" id="ARBA00022729"/>
    </source>
</evidence>
<dbReference type="Proteomes" id="UP000029033">
    <property type="component" value="Unassembled WGS sequence"/>
</dbReference>
<keyword evidence="4" id="KW-0564">Palmitate</keyword>
<keyword evidence="2 6" id="KW-0732">Signal</keyword>
<keyword evidence="3" id="KW-0472">Membrane</keyword>
<dbReference type="Gene3D" id="3.40.190.10">
    <property type="entry name" value="Periplasmic binding protein-like II"/>
    <property type="match status" value="2"/>
</dbReference>
<accession>A0A087DJ39</accession>
<evidence type="ECO:0000313" key="7">
    <source>
        <dbReference type="EMBL" id="KFI95539.1"/>
    </source>
</evidence>
<organism evidence="7 8">
    <name type="scientific">Bifidobacterium scardovii</name>
    <dbReference type="NCBI Taxonomy" id="158787"/>
    <lineage>
        <taxon>Bacteria</taxon>
        <taxon>Bacillati</taxon>
        <taxon>Actinomycetota</taxon>
        <taxon>Actinomycetes</taxon>
        <taxon>Bifidobacteriales</taxon>
        <taxon>Bifidobacteriaceae</taxon>
        <taxon>Bifidobacterium</taxon>
    </lineage>
</organism>
<comment type="caution">
    <text evidence="7">The sequence shown here is derived from an EMBL/GenBank/DDBJ whole genome shotgun (WGS) entry which is preliminary data.</text>
</comment>
<protein>
    <submittedName>
        <fullName evidence="7">ABC transporter, extracellular substrate binding protein, probably raffinose/stachyose transporter</fullName>
    </submittedName>
</protein>
<evidence type="ECO:0000256" key="6">
    <source>
        <dbReference type="SAM" id="SignalP"/>
    </source>
</evidence>
<dbReference type="OrthoDB" id="2060074at2"/>
<dbReference type="STRING" id="158787.BSCA_0570"/>
<dbReference type="PANTHER" id="PTHR43649:SF33">
    <property type="entry name" value="POLYGALACTURONAN_RHAMNOGALACTURONAN-BINDING PROTEIN YTCQ"/>
    <property type="match status" value="1"/>
</dbReference>
<dbReference type="PANTHER" id="PTHR43649">
    <property type="entry name" value="ARABINOSE-BINDING PROTEIN-RELATED"/>
    <property type="match status" value="1"/>
</dbReference>
<feature type="signal peptide" evidence="6">
    <location>
        <begin position="1"/>
        <end position="24"/>
    </location>
</feature>
<dbReference type="InterPro" id="IPR006059">
    <property type="entry name" value="SBP"/>
</dbReference>
<feature type="chain" id="PRO_5038682457" evidence="6">
    <location>
        <begin position="25"/>
        <end position="415"/>
    </location>
</feature>
<evidence type="ECO:0000256" key="5">
    <source>
        <dbReference type="ARBA" id="ARBA00023288"/>
    </source>
</evidence>
<keyword evidence="5" id="KW-0449">Lipoprotein</keyword>